<comment type="caution">
    <text evidence="2">The sequence shown here is derived from an EMBL/GenBank/DDBJ whole genome shotgun (WGS) entry which is preliminary data.</text>
</comment>
<name>A0A8H9CF77_9GAMM</name>
<gene>
    <name evidence="2" type="ORF">THERMOS_627</name>
</gene>
<accession>A0A8H9CF77</accession>
<feature type="region of interest" description="Disordered" evidence="1">
    <location>
        <begin position="31"/>
        <end position="55"/>
    </location>
</feature>
<evidence type="ECO:0000256" key="1">
    <source>
        <dbReference type="SAM" id="MobiDB-lite"/>
    </source>
</evidence>
<dbReference type="RefSeq" id="WP_202752503.1">
    <property type="nucleotide sequence ID" value="NZ_CAESAQ020000034.1"/>
</dbReference>
<evidence type="ECO:0000313" key="2">
    <source>
        <dbReference type="EMBL" id="CAB5497112.1"/>
    </source>
</evidence>
<protein>
    <submittedName>
        <fullName evidence="2">Uncharacterized protein</fullName>
    </submittedName>
</protein>
<proteinExistence type="predicted"/>
<dbReference type="Proteomes" id="UP000643672">
    <property type="component" value="Unassembled WGS sequence"/>
</dbReference>
<organism evidence="2 3">
    <name type="scientific">Bathymodiolus thermophilus thioautotrophic gill symbiont</name>
    <dbReference type="NCBI Taxonomy" id="2360"/>
    <lineage>
        <taxon>Bacteria</taxon>
        <taxon>Pseudomonadati</taxon>
        <taxon>Pseudomonadota</taxon>
        <taxon>Gammaproteobacteria</taxon>
        <taxon>sulfur-oxidizing symbionts</taxon>
    </lineage>
</organism>
<reference evidence="2 3" key="1">
    <citation type="submission" date="2020-05" db="EMBL/GenBank/DDBJ databases">
        <authorList>
            <person name="Petersen J."/>
            <person name="Sayavedra L."/>
        </authorList>
    </citation>
    <scope>NUCLEOTIDE SEQUENCE [LARGE SCALE GENOMIC DNA]</scope>
    <source>
        <strain evidence="2">B thermophilus SOXS</strain>
    </source>
</reference>
<dbReference type="EMBL" id="CAESAQ020000034">
    <property type="protein sequence ID" value="CAB5497112.1"/>
    <property type="molecule type" value="Genomic_DNA"/>
</dbReference>
<dbReference type="AlphaFoldDB" id="A0A8H9CF77"/>
<sequence>MNKIQDIINRNNIINSIKPSDLPNLSFDIPTNPNAISNSKNKAFSKRLRNKEDLK</sequence>
<evidence type="ECO:0000313" key="3">
    <source>
        <dbReference type="Proteomes" id="UP000643672"/>
    </source>
</evidence>
<feature type="compositionally biased region" description="Polar residues" evidence="1">
    <location>
        <begin position="31"/>
        <end position="42"/>
    </location>
</feature>
<keyword evidence="3" id="KW-1185">Reference proteome</keyword>